<dbReference type="AlphaFoldDB" id="A0A1Y3PAT4"/>
<evidence type="ECO:0000256" key="6">
    <source>
        <dbReference type="ARBA" id="ARBA00022840"/>
    </source>
</evidence>
<comment type="catalytic activity">
    <reaction evidence="11 13">
        <text>ATP + H2O = ADP + phosphate + H(+)</text>
        <dbReference type="Rhea" id="RHEA:13065"/>
        <dbReference type="ChEBI" id="CHEBI:15377"/>
        <dbReference type="ChEBI" id="CHEBI:15378"/>
        <dbReference type="ChEBI" id="CHEBI:30616"/>
        <dbReference type="ChEBI" id="CHEBI:43474"/>
        <dbReference type="ChEBI" id="CHEBI:456216"/>
        <dbReference type="EC" id="5.6.2.4"/>
    </reaction>
</comment>
<evidence type="ECO:0000256" key="13">
    <source>
        <dbReference type="RuleBase" id="RU364053"/>
    </source>
</evidence>
<dbReference type="GO" id="GO:0009314">
    <property type="term" value="P:response to radiation"/>
    <property type="evidence" value="ECO:0007669"/>
    <property type="project" value="UniProtKB-ARBA"/>
</dbReference>
<dbReference type="EC" id="5.6.2.4" evidence="13"/>
<dbReference type="Proteomes" id="UP000196475">
    <property type="component" value="Unassembled WGS sequence"/>
</dbReference>
<dbReference type="NCBIfam" id="TIGR01073">
    <property type="entry name" value="pcrA"/>
    <property type="match status" value="1"/>
</dbReference>
<protein>
    <recommendedName>
        <fullName evidence="13">ATP-dependent DNA helicase</fullName>
        <ecNumber evidence="13">5.6.2.4</ecNumber>
    </recommendedName>
</protein>
<comment type="similarity">
    <text evidence="1 13">Belongs to the helicase family. UvrD subfamily.</text>
</comment>
<dbReference type="GO" id="GO:0033202">
    <property type="term" value="C:DNA helicase complex"/>
    <property type="evidence" value="ECO:0007669"/>
    <property type="project" value="TreeGrafter"/>
</dbReference>
<evidence type="ECO:0000256" key="12">
    <source>
        <dbReference type="PROSITE-ProRule" id="PRU00560"/>
    </source>
</evidence>
<dbReference type="GO" id="GO:0000725">
    <property type="term" value="P:recombinational repair"/>
    <property type="evidence" value="ECO:0007669"/>
    <property type="project" value="TreeGrafter"/>
</dbReference>
<dbReference type="GO" id="GO:0016887">
    <property type="term" value="F:ATP hydrolysis activity"/>
    <property type="evidence" value="ECO:0007669"/>
    <property type="project" value="RHEA"/>
</dbReference>
<dbReference type="Gene3D" id="1.10.10.160">
    <property type="match status" value="1"/>
</dbReference>
<dbReference type="Pfam" id="PF21196">
    <property type="entry name" value="PcrA_UvrD_tudor"/>
    <property type="match status" value="1"/>
</dbReference>
<comment type="catalytic activity">
    <reaction evidence="10">
        <text>Couples ATP hydrolysis with the unwinding of duplex DNA by translocating in the 3'-5' direction.</text>
        <dbReference type="EC" id="5.6.2.4"/>
    </reaction>
</comment>
<evidence type="ECO:0000259" key="15">
    <source>
        <dbReference type="PROSITE" id="PS51217"/>
    </source>
</evidence>
<feature type="domain" description="UvrD-like helicase C-terminal" evidence="15">
    <location>
        <begin position="286"/>
        <end position="561"/>
    </location>
</feature>
<dbReference type="Gene3D" id="1.10.486.10">
    <property type="entry name" value="PCRA, domain 4"/>
    <property type="match status" value="1"/>
</dbReference>
<dbReference type="FunFam" id="1.10.10.160:FF:000001">
    <property type="entry name" value="ATP-dependent DNA helicase"/>
    <property type="match status" value="1"/>
</dbReference>
<dbReference type="GO" id="GO:0006260">
    <property type="term" value="P:DNA replication"/>
    <property type="evidence" value="ECO:0007669"/>
    <property type="project" value="InterPro"/>
</dbReference>
<dbReference type="Pfam" id="PF13361">
    <property type="entry name" value="UvrD_C"/>
    <property type="match status" value="1"/>
</dbReference>
<keyword evidence="7 13" id="KW-0238">DNA-binding</keyword>
<dbReference type="PANTHER" id="PTHR11070">
    <property type="entry name" value="UVRD / RECB / PCRA DNA HELICASE FAMILY MEMBER"/>
    <property type="match status" value="1"/>
</dbReference>
<evidence type="ECO:0000256" key="5">
    <source>
        <dbReference type="ARBA" id="ARBA00022806"/>
    </source>
</evidence>
<dbReference type="SUPFAM" id="SSF52540">
    <property type="entry name" value="P-loop containing nucleoside triphosphate hydrolases"/>
    <property type="match status" value="1"/>
</dbReference>
<dbReference type="Gene3D" id="3.40.50.300">
    <property type="entry name" value="P-loop containing nucleotide triphosphate hydrolases"/>
    <property type="match status" value="2"/>
</dbReference>
<evidence type="ECO:0000256" key="8">
    <source>
        <dbReference type="ARBA" id="ARBA00023204"/>
    </source>
</evidence>
<evidence type="ECO:0000313" key="16">
    <source>
        <dbReference type="EMBL" id="OUM84430.1"/>
    </source>
</evidence>
<keyword evidence="2 12" id="KW-0547">Nucleotide-binding</keyword>
<evidence type="ECO:0000256" key="4">
    <source>
        <dbReference type="ARBA" id="ARBA00022801"/>
    </source>
</evidence>
<evidence type="ECO:0000256" key="7">
    <source>
        <dbReference type="ARBA" id="ARBA00023125"/>
    </source>
</evidence>
<keyword evidence="5 12" id="KW-0347">Helicase</keyword>
<reference evidence="17" key="1">
    <citation type="submission" date="2016-06" db="EMBL/GenBank/DDBJ databases">
        <authorList>
            <person name="Nascimento L."/>
            <person name="Pereira R.V."/>
            <person name="Martins L.F."/>
            <person name="Quaggio R.B."/>
            <person name="Silva A.M."/>
            <person name="Setubal J.C."/>
        </authorList>
    </citation>
    <scope>NUCLEOTIDE SEQUENCE [LARGE SCALE GENOMIC DNA]</scope>
</reference>
<dbReference type="GO" id="GO:0043138">
    <property type="term" value="F:3'-5' DNA helicase activity"/>
    <property type="evidence" value="ECO:0007669"/>
    <property type="project" value="UniProtKB-EC"/>
</dbReference>
<dbReference type="Pfam" id="PF00580">
    <property type="entry name" value="UvrD-helicase"/>
    <property type="match status" value="1"/>
</dbReference>
<dbReference type="GO" id="GO:0005829">
    <property type="term" value="C:cytosol"/>
    <property type="evidence" value="ECO:0007669"/>
    <property type="project" value="TreeGrafter"/>
</dbReference>
<dbReference type="FunFam" id="1.10.486.10:FF:000003">
    <property type="entry name" value="ATP-dependent DNA helicase"/>
    <property type="match status" value="1"/>
</dbReference>
<evidence type="ECO:0000256" key="9">
    <source>
        <dbReference type="ARBA" id="ARBA00023235"/>
    </source>
</evidence>
<keyword evidence="3" id="KW-0227">DNA damage</keyword>
<organism evidence="16 17">
    <name type="scientific">Bacillus thermozeamaize</name>
    <dbReference type="NCBI Taxonomy" id="230954"/>
    <lineage>
        <taxon>Bacteria</taxon>
        <taxon>Bacillati</taxon>
        <taxon>Bacillota</taxon>
        <taxon>Bacilli</taxon>
        <taxon>Bacillales</taxon>
        <taxon>Bacillaceae</taxon>
        <taxon>Bacillus</taxon>
    </lineage>
</organism>
<dbReference type="FunFam" id="3.40.50.300:FF:001201">
    <property type="entry name" value="ATP-dependent DNA helicase UvrD2"/>
    <property type="match status" value="1"/>
</dbReference>
<dbReference type="InterPro" id="IPR014017">
    <property type="entry name" value="DNA_helicase_UvrD-like_C"/>
</dbReference>
<dbReference type="InterPro" id="IPR000212">
    <property type="entry name" value="DNA_helicase_UvrD/REP"/>
</dbReference>
<evidence type="ECO:0000259" key="14">
    <source>
        <dbReference type="PROSITE" id="PS51198"/>
    </source>
</evidence>
<evidence type="ECO:0000256" key="1">
    <source>
        <dbReference type="ARBA" id="ARBA00009922"/>
    </source>
</evidence>
<keyword evidence="4 12" id="KW-0378">Hydrolase</keyword>
<evidence type="ECO:0000256" key="2">
    <source>
        <dbReference type="ARBA" id="ARBA00022741"/>
    </source>
</evidence>
<accession>A0A1Y3PAT4</accession>
<dbReference type="PANTHER" id="PTHR11070:SF2">
    <property type="entry name" value="ATP-DEPENDENT DNA HELICASE SRS2"/>
    <property type="match status" value="1"/>
</dbReference>
<dbReference type="InterPro" id="IPR014016">
    <property type="entry name" value="UvrD-like_ATP-bd"/>
</dbReference>
<keyword evidence="9" id="KW-0413">Isomerase</keyword>
<keyword evidence="8" id="KW-0234">DNA repair</keyword>
<sequence>MHRLLQGLNEEQRQAVQTTEGPLLVLAGAGSGKTRVLTHRVAYLMEVKKILPWNILAVTFTNKAAREMRERVGQLVGPMAEEMWIGTFHSVCVRILRRESHHLGYAPAFSILDTQDQLAVVKQVLRELNLDPNRFEPRSLLAAISHAKNELLTAERYEAQAGNLFQKTVSRVYQLYQRRLAANQAMDFDDLILLTVRLFQENPEVLEAYQRRFQYIHIDEYQDTNRAQYLLVRMLAERHQNICVVGDADQSIYRWRGADMGNILNFQEDYPQATVIKLEQNYRSTQHILDAANHVIANNRQRQEKRLWTANPKGELIHRLIAEDEHQEASFIVEEIRRQVGAGRKYGDFAVLYRTNAQSRVLEETLMREGLPYRMVGGMRFYERMEIKDLIAYLRLVVNPEDEWSLERVINVPKRGIGATSLERLKSYAAERQVSLYEALKEPERAGLSGKAARAAAQFAALIAEWRQMSEYLSASEMIEEVLARSGYRESLAQQNTIEAEGRLENIQEFISVAVEFEARNETRTLLDFLTELSLMTDLDTLEEQDVQDAVVLMTLHSAKGLEFPVVFLCGMEEGIFPHKRALDDEEELEEERRLAYVGITRAEERLYLTAARRRMIYGQVMHHLPSRFFAEIPAHLLHDRSDDGRSKAEPSARFRSRVAPGLSVRQGGESGAGENWRAGEKVIHHKWGQGLVVSVHGEGEDTELMVVFGEPIGMKRLMARYAPLQKVKSEDAVRER</sequence>
<keyword evidence="6 12" id="KW-0067">ATP-binding</keyword>
<evidence type="ECO:0000256" key="10">
    <source>
        <dbReference type="ARBA" id="ARBA00034617"/>
    </source>
</evidence>
<dbReference type="InterPro" id="IPR005751">
    <property type="entry name" value="ATP-dep_DNA_helicase_PcrA"/>
</dbReference>
<dbReference type="CDD" id="cd18807">
    <property type="entry name" value="SF1_C_UvrD"/>
    <property type="match status" value="1"/>
</dbReference>
<dbReference type="PROSITE" id="PS51198">
    <property type="entry name" value="UVRD_HELICASE_ATP_BIND"/>
    <property type="match status" value="1"/>
</dbReference>
<dbReference type="InterPro" id="IPR013986">
    <property type="entry name" value="DExx_box_DNA_helicase_dom_sf"/>
</dbReference>
<evidence type="ECO:0000256" key="11">
    <source>
        <dbReference type="ARBA" id="ARBA00048988"/>
    </source>
</evidence>
<gene>
    <name evidence="16" type="ORF">BAA01_00840</name>
</gene>
<dbReference type="GO" id="GO:0005524">
    <property type="term" value="F:ATP binding"/>
    <property type="evidence" value="ECO:0007669"/>
    <property type="project" value="UniProtKB-UniRule"/>
</dbReference>
<dbReference type="InterPro" id="IPR027417">
    <property type="entry name" value="P-loop_NTPase"/>
</dbReference>
<evidence type="ECO:0000313" key="17">
    <source>
        <dbReference type="Proteomes" id="UP000196475"/>
    </source>
</evidence>
<evidence type="ECO:0000256" key="3">
    <source>
        <dbReference type="ARBA" id="ARBA00022763"/>
    </source>
</evidence>
<feature type="binding site" evidence="12">
    <location>
        <begin position="27"/>
        <end position="34"/>
    </location>
    <ligand>
        <name>ATP</name>
        <dbReference type="ChEBI" id="CHEBI:30616"/>
    </ligand>
</feature>
<proteinExistence type="inferred from homology"/>
<dbReference type="EMBL" id="LZRT01000130">
    <property type="protein sequence ID" value="OUM84430.1"/>
    <property type="molecule type" value="Genomic_DNA"/>
</dbReference>
<dbReference type="PROSITE" id="PS51217">
    <property type="entry name" value="UVRD_HELICASE_CTER"/>
    <property type="match status" value="1"/>
</dbReference>
<name>A0A1Y3PAT4_9BACI</name>
<feature type="domain" description="UvrD-like helicase ATP-binding" evidence="14">
    <location>
        <begin position="6"/>
        <end position="285"/>
    </location>
</feature>
<comment type="caution">
    <text evidence="16">The sequence shown here is derived from an EMBL/GenBank/DDBJ whole genome shotgun (WGS) entry which is preliminary data.</text>
</comment>
<dbReference type="GO" id="GO:0003677">
    <property type="term" value="F:DNA binding"/>
    <property type="evidence" value="ECO:0007669"/>
    <property type="project" value="UniProtKB-KW"/>
</dbReference>
<dbReference type="CDD" id="cd17932">
    <property type="entry name" value="DEXQc_UvrD"/>
    <property type="match status" value="1"/>
</dbReference>